<keyword evidence="1" id="KW-0328">Glycosyltransferase</keyword>
<name>A0A5D4FW76_9CORY</name>
<dbReference type="RefSeq" id="WP_148811731.1">
    <property type="nucleotide sequence ID" value="NZ_VSZI01000001.1"/>
</dbReference>
<dbReference type="EMBL" id="VSZI01000001">
    <property type="protein sequence ID" value="TYR20052.1"/>
    <property type="molecule type" value="Genomic_DNA"/>
</dbReference>
<comment type="caution">
    <text evidence="4">The sequence shown here is derived from an EMBL/GenBank/DDBJ whole genome shotgun (WGS) entry which is preliminary data.</text>
</comment>
<dbReference type="SUPFAM" id="SSF53756">
    <property type="entry name" value="UDP-Glycosyltransferase/glycogen phosphorylase"/>
    <property type="match status" value="1"/>
</dbReference>
<dbReference type="PANTHER" id="PTHR45947">
    <property type="entry name" value="SULFOQUINOVOSYL TRANSFERASE SQD2"/>
    <property type="match status" value="1"/>
</dbReference>
<evidence type="ECO:0000256" key="1">
    <source>
        <dbReference type="ARBA" id="ARBA00022676"/>
    </source>
</evidence>
<evidence type="ECO:0000313" key="5">
    <source>
        <dbReference type="Proteomes" id="UP000324726"/>
    </source>
</evidence>
<dbReference type="GO" id="GO:1903509">
    <property type="term" value="P:liposaccharide metabolic process"/>
    <property type="evidence" value="ECO:0007669"/>
    <property type="project" value="UniProtKB-ARBA"/>
</dbReference>
<evidence type="ECO:0000313" key="4">
    <source>
        <dbReference type="EMBL" id="TYR20052.1"/>
    </source>
</evidence>
<reference evidence="4 5" key="1">
    <citation type="submission" date="2019-08" db="EMBL/GenBank/DDBJ databases">
        <title>Draft genome of C. urealyticum strain VH4248.</title>
        <authorList>
            <person name="Navas J."/>
        </authorList>
    </citation>
    <scope>NUCLEOTIDE SEQUENCE [LARGE SCALE GENOMIC DNA]</scope>
    <source>
        <strain evidence="4 5">VH4248</strain>
    </source>
</reference>
<sequence length="397" mass="43181">MTQDQIAAIGERPLNIGMVCPYSFDEPGGVQIHAIELCAELQRRGHRVSLIGPGEQREGLPEFLECGGPSIPIRYNGSVARLSFGPRARRHLRRWIARHDFDVVHIHEPNSPSYSMLTLAVAEGPMVATYHASASGSKILKLALPVLRPFLEKIHAGIAVSEEARRWQVEMLAGDPVLIPNGVDTAAYREAEVLPELDPDRPRLMFLGRFDEPRKGLQVMLGAMPSILRQHPNVELLVVGAGSVETLGKRLDGMGLSWVHGRQPSEATVRVLGKVSDEEKARALATSDIYVAPNTGGESFGIVLVEAMAAGAAVVASDIPAFKAVGDQGRAACLFANHDAANLALKINRLLSEPAEIRELAARGQDRSRMYDWNTVASRVEQVYQTATLKGRKVTCS</sequence>
<dbReference type="PANTHER" id="PTHR45947:SF3">
    <property type="entry name" value="SULFOQUINOVOSYL TRANSFERASE SQD2"/>
    <property type="match status" value="1"/>
</dbReference>
<dbReference type="Pfam" id="PF13692">
    <property type="entry name" value="Glyco_trans_1_4"/>
    <property type="match status" value="1"/>
</dbReference>
<dbReference type="InterPro" id="IPR028098">
    <property type="entry name" value="Glyco_trans_4-like_N"/>
</dbReference>
<dbReference type="InterPro" id="IPR050194">
    <property type="entry name" value="Glycosyltransferase_grp1"/>
</dbReference>
<dbReference type="Proteomes" id="UP000324726">
    <property type="component" value="Unassembled WGS sequence"/>
</dbReference>
<gene>
    <name evidence="4" type="ORF">FYJ87_03450</name>
</gene>
<evidence type="ECO:0000259" key="3">
    <source>
        <dbReference type="Pfam" id="PF13439"/>
    </source>
</evidence>
<feature type="domain" description="Glycosyltransferase subfamily 4-like N-terminal" evidence="3">
    <location>
        <begin position="27"/>
        <end position="186"/>
    </location>
</feature>
<evidence type="ECO:0000256" key="2">
    <source>
        <dbReference type="ARBA" id="ARBA00022679"/>
    </source>
</evidence>
<protein>
    <submittedName>
        <fullName evidence="4">Glycosyltransferase family 4 protein</fullName>
    </submittedName>
</protein>
<dbReference type="AlphaFoldDB" id="A0A5D4FW76"/>
<dbReference type="Pfam" id="PF13439">
    <property type="entry name" value="Glyco_transf_4"/>
    <property type="match status" value="1"/>
</dbReference>
<proteinExistence type="predicted"/>
<dbReference type="GO" id="GO:1901137">
    <property type="term" value="P:carbohydrate derivative biosynthetic process"/>
    <property type="evidence" value="ECO:0007669"/>
    <property type="project" value="UniProtKB-ARBA"/>
</dbReference>
<dbReference type="Gene3D" id="3.40.50.2000">
    <property type="entry name" value="Glycogen Phosphorylase B"/>
    <property type="match status" value="2"/>
</dbReference>
<accession>A0A5D4FW76</accession>
<dbReference type="GO" id="GO:0016758">
    <property type="term" value="F:hexosyltransferase activity"/>
    <property type="evidence" value="ECO:0007669"/>
    <property type="project" value="TreeGrafter"/>
</dbReference>
<organism evidence="4 5">
    <name type="scientific">Corynebacterium urealyticum</name>
    <dbReference type="NCBI Taxonomy" id="43771"/>
    <lineage>
        <taxon>Bacteria</taxon>
        <taxon>Bacillati</taxon>
        <taxon>Actinomycetota</taxon>
        <taxon>Actinomycetes</taxon>
        <taxon>Mycobacteriales</taxon>
        <taxon>Corynebacteriaceae</taxon>
        <taxon>Corynebacterium</taxon>
    </lineage>
</organism>
<dbReference type="CDD" id="cd03801">
    <property type="entry name" value="GT4_PimA-like"/>
    <property type="match status" value="1"/>
</dbReference>
<keyword evidence="2 4" id="KW-0808">Transferase</keyword>